<sequence length="270" mass="28495">MAASPEKTALAPELAAWTCSACREKLHRAERPAYSEDIEDAEEEVEKELRELEKTMTEDEILGENKLAIKDCSKAIELNPSNLNAILTRAQLNKEMGNMGEALKDYKRVLELDPSNEEAKRACMEQEEQERKLRNKKVIKYCAVAAGTGLAVGVGAVVAAPIALAAAGFGTGGVVAGSLAAVIQSSIGNVVAGSAFAALQSWGAVGIPLAAQATFGTVGASMGGALGALGVKLSGRRAQPSDDTKEGNEEKENQEKRKQEEMTHGPDEKG</sequence>
<dbReference type="Pfam" id="PF13181">
    <property type="entry name" value="TPR_8"/>
    <property type="match status" value="1"/>
</dbReference>
<keyword evidence="5 9" id="KW-0472">Membrane</keyword>
<dbReference type="InterPro" id="IPR019734">
    <property type="entry name" value="TPR_rpt"/>
</dbReference>
<dbReference type="AlphaFoldDB" id="A0A9J6FS28"/>
<evidence type="ECO:0000256" key="6">
    <source>
        <dbReference type="PROSITE-ProRule" id="PRU00339"/>
    </source>
</evidence>
<feature type="repeat" description="TPR" evidence="6">
    <location>
        <begin position="83"/>
        <end position="116"/>
    </location>
</feature>
<evidence type="ECO:0000313" key="10">
    <source>
        <dbReference type="EMBL" id="KAH9365957.1"/>
    </source>
</evidence>
<feature type="transmembrane region" description="Helical" evidence="9">
    <location>
        <begin position="213"/>
        <end position="231"/>
    </location>
</feature>
<comment type="caution">
    <text evidence="10">The sequence shown here is derived from an EMBL/GenBank/DDBJ whole genome shotgun (WGS) entry which is preliminary data.</text>
</comment>
<keyword evidence="3 9" id="KW-0812">Transmembrane</keyword>
<feature type="coiled-coil region" evidence="7">
    <location>
        <begin position="31"/>
        <end position="62"/>
    </location>
</feature>
<evidence type="ECO:0000256" key="9">
    <source>
        <dbReference type="SAM" id="Phobius"/>
    </source>
</evidence>
<keyword evidence="6" id="KW-0802">TPR repeat</keyword>
<name>A0A9J6FS28_HAELO</name>
<dbReference type="InterPro" id="IPR038213">
    <property type="entry name" value="IFI6/IFI27-like_sf"/>
</dbReference>
<feature type="compositionally biased region" description="Basic and acidic residues" evidence="8">
    <location>
        <begin position="239"/>
        <end position="270"/>
    </location>
</feature>
<feature type="transmembrane region" description="Helical" evidence="9">
    <location>
        <begin position="138"/>
        <end position="158"/>
    </location>
</feature>
<dbReference type="InterPro" id="IPR036259">
    <property type="entry name" value="MFS_trans_sf"/>
</dbReference>
<dbReference type="EMBL" id="JABSTR010000003">
    <property type="protein sequence ID" value="KAH9365957.1"/>
    <property type="molecule type" value="Genomic_DNA"/>
</dbReference>
<evidence type="ECO:0000256" key="7">
    <source>
        <dbReference type="SAM" id="Coils"/>
    </source>
</evidence>
<dbReference type="SUPFAM" id="SSF103473">
    <property type="entry name" value="MFS general substrate transporter"/>
    <property type="match status" value="1"/>
</dbReference>
<keyword evidence="4 9" id="KW-1133">Transmembrane helix</keyword>
<keyword evidence="11" id="KW-1185">Reference proteome</keyword>
<dbReference type="GO" id="GO:0016020">
    <property type="term" value="C:membrane"/>
    <property type="evidence" value="ECO:0007669"/>
    <property type="project" value="UniProtKB-SubCell"/>
</dbReference>
<protein>
    <recommendedName>
        <fullName evidence="12">Tetratricopeptide repeat protein</fullName>
    </recommendedName>
</protein>
<evidence type="ECO:0000256" key="1">
    <source>
        <dbReference type="ARBA" id="ARBA00004141"/>
    </source>
</evidence>
<dbReference type="VEuPathDB" id="VectorBase:HLOH_052437"/>
<dbReference type="InterPro" id="IPR009311">
    <property type="entry name" value="IFI6/IFI27-like"/>
</dbReference>
<comment type="similarity">
    <text evidence="2">Belongs to the IFI6/IFI27 family.</text>
</comment>
<keyword evidence="7" id="KW-0175">Coiled coil</keyword>
<dbReference type="OrthoDB" id="1872379at2759"/>
<gene>
    <name evidence="10" type="ORF">HPB48_001690</name>
</gene>
<dbReference type="Proteomes" id="UP000821853">
    <property type="component" value="Unassembled WGS sequence"/>
</dbReference>
<evidence type="ECO:0000256" key="5">
    <source>
        <dbReference type="ARBA" id="ARBA00023136"/>
    </source>
</evidence>
<accession>A0A9J6FS28</accession>
<dbReference type="PROSITE" id="PS50005">
    <property type="entry name" value="TPR"/>
    <property type="match status" value="1"/>
</dbReference>
<dbReference type="SMART" id="SM00028">
    <property type="entry name" value="TPR"/>
    <property type="match status" value="2"/>
</dbReference>
<dbReference type="Gene3D" id="6.10.110.10">
    <property type="match status" value="1"/>
</dbReference>
<reference evidence="10 11" key="1">
    <citation type="journal article" date="2020" name="Cell">
        <title>Large-Scale Comparative Analyses of Tick Genomes Elucidate Their Genetic Diversity and Vector Capacities.</title>
        <authorList>
            <consortium name="Tick Genome and Microbiome Consortium (TIGMIC)"/>
            <person name="Jia N."/>
            <person name="Wang J."/>
            <person name="Shi W."/>
            <person name="Du L."/>
            <person name="Sun Y."/>
            <person name="Zhan W."/>
            <person name="Jiang J.F."/>
            <person name="Wang Q."/>
            <person name="Zhang B."/>
            <person name="Ji P."/>
            <person name="Bell-Sakyi L."/>
            <person name="Cui X.M."/>
            <person name="Yuan T.T."/>
            <person name="Jiang B.G."/>
            <person name="Yang W.F."/>
            <person name="Lam T.T."/>
            <person name="Chang Q.C."/>
            <person name="Ding S.J."/>
            <person name="Wang X.J."/>
            <person name="Zhu J.G."/>
            <person name="Ruan X.D."/>
            <person name="Zhao L."/>
            <person name="Wei J.T."/>
            <person name="Ye R.Z."/>
            <person name="Que T.C."/>
            <person name="Du C.H."/>
            <person name="Zhou Y.H."/>
            <person name="Cheng J.X."/>
            <person name="Dai P.F."/>
            <person name="Guo W.B."/>
            <person name="Han X.H."/>
            <person name="Huang E.J."/>
            <person name="Li L.F."/>
            <person name="Wei W."/>
            <person name="Gao Y.C."/>
            <person name="Liu J.Z."/>
            <person name="Shao H.Z."/>
            <person name="Wang X."/>
            <person name="Wang C.C."/>
            <person name="Yang T.C."/>
            <person name="Huo Q.B."/>
            <person name="Li W."/>
            <person name="Chen H.Y."/>
            <person name="Chen S.E."/>
            <person name="Zhou L.G."/>
            <person name="Ni X.B."/>
            <person name="Tian J.H."/>
            <person name="Sheng Y."/>
            <person name="Liu T."/>
            <person name="Pan Y.S."/>
            <person name="Xia L.Y."/>
            <person name="Li J."/>
            <person name="Zhao F."/>
            <person name="Cao W.C."/>
        </authorList>
    </citation>
    <scope>NUCLEOTIDE SEQUENCE [LARGE SCALE GENOMIC DNA]</scope>
    <source>
        <strain evidence="10">HaeL-2018</strain>
    </source>
</reference>
<evidence type="ECO:0000256" key="4">
    <source>
        <dbReference type="ARBA" id="ARBA00022989"/>
    </source>
</evidence>
<dbReference type="InterPro" id="IPR011990">
    <property type="entry name" value="TPR-like_helical_dom_sf"/>
</dbReference>
<evidence type="ECO:0000256" key="8">
    <source>
        <dbReference type="SAM" id="MobiDB-lite"/>
    </source>
</evidence>
<evidence type="ECO:0000256" key="2">
    <source>
        <dbReference type="ARBA" id="ARBA00007262"/>
    </source>
</evidence>
<dbReference type="Gene3D" id="1.25.40.10">
    <property type="entry name" value="Tetratricopeptide repeat domain"/>
    <property type="match status" value="1"/>
</dbReference>
<dbReference type="Pfam" id="PF06140">
    <property type="entry name" value="Ifi-6-16"/>
    <property type="match status" value="1"/>
</dbReference>
<evidence type="ECO:0008006" key="12">
    <source>
        <dbReference type="Google" id="ProtNLM"/>
    </source>
</evidence>
<proteinExistence type="inferred from homology"/>
<dbReference type="SUPFAM" id="SSF48452">
    <property type="entry name" value="TPR-like"/>
    <property type="match status" value="1"/>
</dbReference>
<dbReference type="PANTHER" id="PTHR16932:SF18">
    <property type="entry name" value="INTERFERON, ALPHA-INDUCIBLE PROTEIN 27-LIKE 2"/>
    <property type="match status" value="1"/>
</dbReference>
<evidence type="ECO:0000256" key="3">
    <source>
        <dbReference type="ARBA" id="ARBA00022692"/>
    </source>
</evidence>
<feature type="region of interest" description="Disordered" evidence="8">
    <location>
        <begin position="234"/>
        <end position="270"/>
    </location>
</feature>
<organism evidence="10 11">
    <name type="scientific">Haemaphysalis longicornis</name>
    <name type="common">Bush tick</name>
    <dbReference type="NCBI Taxonomy" id="44386"/>
    <lineage>
        <taxon>Eukaryota</taxon>
        <taxon>Metazoa</taxon>
        <taxon>Ecdysozoa</taxon>
        <taxon>Arthropoda</taxon>
        <taxon>Chelicerata</taxon>
        <taxon>Arachnida</taxon>
        <taxon>Acari</taxon>
        <taxon>Parasitiformes</taxon>
        <taxon>Ixodida</taxon>
        <taxon>Ixodoidea</taxon>
        <taxon>Ixodidae</taxon>
        <taxon>Haemaphysalinae</taxon>
        <taxon>Haemaphysalis</taxon>
    </lineage>
</organism>
<dbReference type="PANTHER" id="PTHR16932">
    <property type="entry name" value="INTERFERON ALPHA-INDUCIBLE PROTEIN 27"/>
    <property type="match status" value="1"/>
</dbReference>
<comment type="subcellular location">
    <subcellularLocation>
        <location evidence="1">Membrane</location>
        <topology evidence="1">Multi-pass membrane protein</topology>
    </subcellularLocation>
</comment>
<evidence type="ECO:0000313" key="11">
    <source>
        <dbReference type="Proteomes" id="UP000821853"/>
    </source>
</evidence>